<name>A0A345XWR7_9ACTN</name>
<evidence type="ECO:0000313" key="3">
    <source>
        <dbReference type="Proteomes" id="UP000254425"/>
    </source>
</evidence>
<gene>
    <name evidence="2" type="ORF">DVA86_29290</name>
</gene>
<dbReference type="KEGG" id="sarm:DVA86_29290"/>
<protein>
    <recommendedName>
        <fullName evidence="4">WXG100 family type VII secretion target</fullName>
    </recommendedName>
</protein>
<proteinExistence type="predicted"/>
<feature type="region of interest" description="Disordered" evidence="1">
    <location>
        <begin position="94"/>
        <end position="123"/>
    </location>
</feature>
<dbReference type="AlphaFoldDB" id="A0A345XWR7"/>
<accession>A0A345XWR7</accession>
<dbReference type="Proteomes" id="UP000254425">
    <property type="component" value="Chromosome"/>
</dbReference>
<sequence length="123" mass="13223">MKSDKTLWTGASDGVGSLQGTLKKGTAKLTEHQAGLGASDRTVTGFLTGSAQMTVYESWERYLDLISRECGELKGKLEKAGDDHYKNEEAIKHAFEQQQTKPVESDPGGGGHPSTGGHPYQGR</sequence>
<organism evidence="2 3">
    <name type="scientific">Streptomyces armeniacus</name>
    <dbReference type="NCBI Taxonomy" id="83291"/>
    <lineage>
        <taxon>Bacteria</taxon>
        <taxon>Bacillati</taxon>
        <taxon>Actinomycetota</taxon>
        <taxon>Actinomycetes</taxon>
        <taxon>Kitasatosporales</taxon>
        <taxon>Streptomycetaceae</taxon>
        <taxon>Streptomyces</taxon>
    </lineage>
</organism>
<feature type="region of interest" description="Disordered" evidence="1">
    <location>
        <begin position="1"/>
        <end position="20"/>
    </location>
</feature>
<evidence type="ECO:0000313" key="2">
    <source>
        <dbReference type="EMBL" id="AXK36083.1"/>
    </source>
</evidence>
<evidence type="ECO:0008006" key="4">
    <source>
        <dbReference type="Google" id="ProtNLM"/>
    </source>
</evidence>
<keyword evidence="3" id="KW-1185">Reference proteome</keyword>
<evidence type="ECO:0000256" key="1">
    <source>
        <dbReference type="SAM" id="MobiDB-lite"/>
    </source>
</evidence>
<dbReference type="EMBL" id="CP031320">
    <property type="protein sequence ID" value="AXK36083.1"/>
    <property type="molecule type" value="Genomic_DNA"/>
</dbReference>
<reference evidence="2 3" key="1">
    <citation type="submission" date="2018-07" db="EMBL/GenBank/DDBJ databases">
        <title>Draft genome of the type strain Streptomyces armeniacus ATCC 15676.</title>
        <authorList>
            <person name="Labana P."/>
            <person name="Gosse J.T."/>
            <person name="Boddy C.N."/>
        </authorList>
    </citation>
    <scope>NUCLEOTIDE SEQUENCE [LARGE SCALE GENOMIC DNA]</scope>
    <source>
        <strain evidence="2 3">ATCC 15676</strain>
    </source>
</reference>